<dbReference type="InterPro" id="IPR008999">
    <property type="entry name" value="Actin-crosslinking"/>
</dbReference>
<evidence type="ECO:0000313" key="5">
    <source>
        <dbReference type="EnsemblMetazoa" id="XP_030840911"/>
    </source>
</evidence>
<dbReference type="InterPro" id="IPR022768">
    <property type="entry name" value="Fascin-like_dom"/>
</dbReference>
<dbReference type="KEGG" id="spu:115923755"/>
<dbReference type="CDD" id="cd23334">
    <property type="entry name" value="beta-trefoil_FSCN_rpt1"/>
    <property type="match status" value="1"/>
</dbReference>
<reference evidence="5" key="2">
    <citation type="submission" date="2021-01" db="UniProtKB">
        <authorList>
            <consortium name="EnsemblMetazoa"/>
        </authorList>
    </citation>
    <scope>IDENTIFICATION</scope>
</reference>
<evidence type="ECO:0000256" key="1">
    <source>
        <dbReference type="ARBA" id="ARBA00004496"/>
    </source>
</evidence>
<dbReference type="GeneID" id="115923755"/>
<feature type="domain" description="Fascin-like" evidence="4">
    <location>
        <begin position="169"/>
        <end position="245"/>
    </location>
</feature>
<comment type="subcellular location">
    <subcellularLocation>
        <location evidence="1">Cytoplasm</location>
    </subcellularLocation>
</comment>
<dbReference type="EnsemblMetazoa" id="XM_030985051">
    <property type="protein sequence ID" value="XP_030840911"/>
    <property type="gene ID" value="LOC115923755"/>
</dbReference>
<evidence type="ECO:0000313" key="6">
    <source>
        <dbReference type="Proteomes" id="UP000007110"/>
    </source>
</evidence>
<dbReference type="RefSeq" id="XP_030840911.1">
    <property type="nucleotide sequence ID" value="XM_030985051.1"/>
</dbReference>
<protein>
    <recommendedName>
        <fullName evidence="4">Fascin-like domain-containing protein</fullName>
    </recommendedName>
</protein>
<dbReference type="GO" id="GO:0030674">
    <property type="term" value="F:protein-macromolecule adaptor activity"/>
    <property type="evidence" value="ECO:0007669"/>
    <property type="project" value="InterPro"/>
</dbReference>
<organism evidence="5 6">
    <name type="scientific">Strongylocentrotus purpuratus</name>
    <name type="common">Purple sea urchin</name>
    <dbReference type="NCBI Taxonomy" id="7668"/>
    <lineage>
        <taxon>Eukaryota</taxon>
        <taxon>Metazoa</taxon>
        <taxon>Echinodermata</taxon>
        <taxon>Eleutherozoa</taxon>
        <taxon>Echinozoa</taxon>
        <taxon>Echinoidea</taxon>
        <taxon>Euechinoidea</taxon>
        <taxon>Echinacea</taxon>
        <taxon>Camarodonta</taxon>
        <taxon>Echinidea</taxon>
        <taxon>Strongylocentrotidae</taxon>
        <taxon>Strongylocentrotus</taxon>
    </lineage>
</organism>
<dbReference type="Pfam" id="PF06268">
    <property type="entry name" value="Fascin"/>
    <property type="match status" value="2"/>
</dbReference>
<keyword evidence="6" id="KW-1185">Reference proteome</keyword>
<feature type="domain" description="Fascin-like" evidence="4">
    <location>
        <begin position="28"/>
        <end position="137"/>
    </location>
</feature>
<accession>A0A7M7NUX1</accession>
<dbReference type="InParanoid" id="A0A7M7NUX1"/>
<dbReference type="AlphaFoldDB" id="A0A7M7NUX1"/>
<proteinExistence type="predicted"/>
<dbReference type="GO" id="GO:0051015">
    <property type="term" value="F:actin filament binding"/>
    <property type="evidence" value="ECO:0007669"/>
    <property type="project" value="InterPro"/>
</dbReference>
<dbReference type="OrthoDB" id="10259868at2759"/>
<keyword evidence="3" id="KW-0009">Actin-binding</keyword>
<dbReference type="CDD" id="cd23335">
    <property type="entry name" value="beta-trefoil_FSCN_rpt2"/>
    <property type="match status" value="1"/>
</dbReference>
<dbReference type="GO" id="GO:0005737">
    <property type="term" value="C:cytoplasm"/>
    <property type="evidence" value="ECO:0007669"/>
    <property type="project" value="UniProtKB-SubCell"/>
</dbReference>
<name>A0A7M7NUX1_STRPU</name>
<dbReference type="SUPFAM" id="SSF50405">
    <property type="entry name" value="Actin-crosslinking proteins"/>
    <property type="match status" value="2"/>
</dbReference>
<dbReference type="OMA" id="WMKLFAK"/>
<evidence type="ECO:0000256" key="3">
    <source>
        <dbReference type="ARBA" id="ARBA00023203"/>
    </source>
</evidence>
<dbReference type="Proteomes" id="UP000007110">
    <property type="component" value="Unassembled WGS sequence"/>
</dbReference>
<reference evidence="6" key="1">
    <citation type="submission" date="2015-02" db="EMBL/GenBank/DDBJ databases">
        <title>Genome sequencing for Strongylocentrotus purpuratus.</title>
        <authorList>
            <person name="Murali S."/>
            <person name="Liu Y."/>
            <person name="Vee V."/>
            <person name="English A."/>
            <person name="Wang M."/>
            <person name="Skinner E."/>
            <person name="Han Y."/>
            <person name="Muzny D.M."/>
            <person name="Worley K.C."/>
            <person name="Gibbs R.A."/>
        </authorList>
    </citation>
    <scope>NUCLEOTIDE SEQUENCE</scope>
</reference>
<evidence type="ECO:0000256" key="2">
    <source>
        <dbReference type="ARBA" id="ARBA00022490"/>
    </source>
</evidence>
<dbReference type="Gene3D" id="2.80.10.50">
    <property type="match status" value="2"/>
</dbReference>
<evidence type="ECO:0000259" key="4">
    <source>
        <dbReference type="Pfam" id="PF06268"/>
    </source>
</evidence>
<sequence>MACQFGLLSSSGKYLTSDFDGKISVSPLDASVNKLIKGQLWSLESDSNDQQVQSEDDSQIYALYSTNGHYLSVDKSGKVTADAEEIGEEQRFEVDAGSGGNGAWVIRSVAHDTYMGIKSKKVLCKMRESSSSDQRWYVRLSIHPHCCLLSVKAEKFAHVPQSGRYLTFDATVPWRSDTLLQLKYSEGYGCFKTATGRYITREGNFVPSLIPDCLFVLQVTGDQIDLKDYKGLYMSVNTRGRLLCTTCKDRASFTLKPSYPHVTFHTKVKGTWMKLFAKEGKFWSKL</sequence>
<keyword evidence="2" id="KW-0963">Cytoplasm</keyword>